<comment type="caution">
    <text evidence="2">The sequence shown here is derived from an EMBL/GenBank/DDBJ whole genome shotgun (WGS) entry which is preliminary data.</text>
</comment>
<evidence type="ECO:0000313" key="2">
    <source>
        <dbReference type="EMBL" id="GHI62312.1"/>
    </source>
</evidence>
<proteinExistence type="predicted"/>
<evidence type="ECO:0000313" key="3">
    <source>
        <dbReference type="Proteomes" id="UP000649259"/>
    </source>
</evidence>
<gene>
    <name evidence="2" type="ORF">Saso_39620</name>
</gene>
<feature type="region of interest" description="Disordered" evidence="1">
    <location>
        <begin position="1"/>
        <end position="65"/>
    </location>
</feature>
<dbReference type="EMBL" id="BNEB01000003">
    <property type="protein sequence ID" value="GHI62312.1"/>
    <property type="molecule type" value="Genomic_DNA"/>
</dbReference>
<name>A0ABQ3S2W9_9ACTN</name>
<accession>A0ABQ3S2W9</accession>
<dbReference type="Proteomes" id="UP000649259">
    <property type="component" value="Unassembled WGS sequence"/>
</dbReference>
<organism evidence="2 3">
    <name type="scientific">Streptomyces asoensis</name>
    <dbReference type="NCBI Taxonomy" id="249586"/>
    <lineage>
        <taxon>Bacteria</taxon>
        <taxon>Bacillati</taxon>
        <taxon>Actinomycetota</taxon>
        <taxon>Actinomycetes</taxon>
        <taxon>Kitasatosporales</taxon>
        <taxon>Streptomycetaceae</taxon>
        <taxon>Streptomyces</taxon>
    </lineage>
</organism>
<keyword evidence="3" id="KW-1185">Reference proteome</keyword>
<sequence length="65" mass="6338">MARCRNPDGPTDATKPVPGATRGVAGITVSPNPPGSADAVPAAGPTASGKDTAAQATTRRRRAAA</sequence>
<protein>
    <submittedName>
        <fullName evidence="2">Uncharacterized protein</fullName>
    </submittedName>
</protein>
<evidence type="ECO:0000256" key="1">
    <source>
        <dbReference type="SAM" id="MobiDB-lite"/>
    </source>
</evidence>
<reference evidence="3" key="1">
    <citation type="submission" date="2023-07" db="EMBL/GenBank/DDBJ databases">
        <title>Whole genome shotgun sequence of Streptomyces cacaoi subsp. asoensis NBRC 13813.</title>
        <authorList>
            <person name="Komaki H."/>
            <person name="Tamura T."/>
        </authorList>
    </citation>
    <scope>NUCLEOTIDE SEQUENCE [LARGE SCALE GENOMIC DNA]</scope>
    <source>
        <strain evidence="3">NBRC 13813</strain>
    </source>
</reference>